<proteinExistence type="predicted"/>
<dbReference type="SMART" id="SM00248">
    <property type="entry name" value="ANK"/>
    <property type="match status" value="3"/>
</dbReference>
<dbReference type="PROSITE" id="PS50088">
    <property type="entry name" value="ANK_REPEAT"/>
    <property type="match status" value="1"/>
</dbReference>
<comment type="subcellular location">
    <subcellularLocation>
        <location evidence="1">Cell membrane</location>
        <topology evidence="1">Peripheral membrane protein</topology>
        <orientation evidence="1">Cytoplasmic side</orientation>
    </subcellularLocation>
</comment>
<dbReference type="InterPro" id="IPR036770">
    <property type="entry name" value="Ankyrin_rpt-contain_sf"/>
</dbReference>
<evidence type="ECO:0000313" key="3">
    <source>
        <dbReference type="EMBL" id="PNX91337.1"/>
    </source>
</evidence>
<reference evidence="3 4" key="2">
    <citation type="journal article" date="2017" name="Front. Plant Sci.">
        <title>Gene Classification and Mining of Molecular Markers Useful in Red Clover (Trifolium pratense) Breeding.</title>
        <authorList>
            <person name="Istvanek J."/>
            <person name="Dluhosova J."/>
            <person name="Dluhos P."/>
            <person name="Patkova L."/>
            <person name="Nedelnik J."/>
            <person name="Repkova J."/>
        </authorList>
    </citation>
    <scope>NUCLEOTIDE SEQUENCE [LARGE SCALE GENOMIC DNA]</scope>
    <source>
        <strain evidence="4">cv. Tatra</strain>
        <tissue evidence="3">Young leaves</tissue>
    </source>
</reference>
<accession>A0A2K3MKJ0</accession>
<evidence type="ECO:0000256" key="2">
    <source>
        <dbReference type="PROSITE-ProRule" id="PRU00023"/>
    </source>
</evidence>
<dbReference type="Gene3D" id="1.25.40.20">
    <property type="entry name" value="Ankyrin repeat-containing domain"/>
    <property type="match status" value="1"/>
</dbReference>
<dbReference type="PANTHER" id="PTHR24121:SF21">
    <property type="entry name" value="ANKYRIN REPEAT FAMILY PROTEIN"/>
    <property type="match status" value="1"/>
</dbReference>
<dbReference type="PANTHER" id="PTHR24121">
    <property type="entry name" value="NO MECHANORECEPTOR POTENTIAL C, ISOFORM D-RELATED"/>
    <property type="match status" value="1"/>
</dbReference>
<gene>
    <name evidence="3" type="ORF">L195_g047467</name>
</gene>
<feature type="non-terminal residue" evidence="3">
    <location>
        <position position="134"/>
    </location>
</feature>
<sequence length="134" mass="14803">MLLHFAAMAGNVENVKMLMEKGSDRLLLMQDKHGDTALALVARYTGNTDIAKCLVETKNGPHERLLEMKNMENDIPILMAAANGHKELTTYLYSKILPKYVALKLLNSCPDLLIEASEKSSKLSVLVALAKLPH</sequence>
<dbReference type="GO" id="GO:0005886">
    <property type="term" value="C:plasma membrane"/>
    <property type="evidence" value="ECO:0007669"/>
    <property type="project" value="UniProtKB-SubCell"/>
</dbReference>
<dbReference type="STRING" id="57577.A0A2K3MKJ0"/>
<comment type="caution">
    <text evidence="3">The sequence shown here is derived from an EMBL/GenBank/DDBJ whole genome shotgun (WGS) entry which is preliminary data.</text>
</comment>
<evidence type="ECO:0000256" key="1">
    <source>
        <dbReference type="ARBA" id="ARBA00004413"/>
    </source>
</evidence>
<protein>
    <submittedName>
        <fullName evidence="3">Ankyrin repeat-containing protein</fullName>
    </submittedName>
</protein>
<dbReference type="AlphaFoldDB" id="A0A2K3MKJ0"/>
<dbReference type="InterPro" id="IPR002110">
    <property type="entry name" value="Ankyrin_rpt"/>
</dbReference>
<feature type="repeat" description="ANK" evidence="2">
    <location>
        <begin position="1"/>
        <end position="24"/>
    </location>
</feature>
<evidence type="ECO:0000313" key="4">
    <source>
        <dbReference type="Proteomes" id="UP000236291"/>
    </source>
</evidence>
<dbReference type="Proteomes" id="UP000236291">
    <property type="component" value="Unassembled WGS sequence"/>
</dbReference>
<dbReference type="SUPFAM" id="SSF48403">
    <property type="entry name" value="Ankyrin repeat"/>
    <property type="match status" value="1"/>
</dbReference>
<name>A0A2K3MKJ0_TRIPR</name>
<organism evidence="3 4">
    <name type="scientific">Trifolium pratense</name>
    <name type="common">Red clover</name>
    <dbReference type="NCBI Taxonomy" id="57577"/>
    <lineage>
        <taxon>Eukaryota</taxon>
        <taxon>Viridiplantae</taxon>
        <taxon>Streptophyta</taxon>
        <taxon>Embryophyta</taxon>
        <taxon>Tracheophyta</taxon>
        <taxon>Spermatophyta</taxon>
        <taxon>Magnoliopsida</taxon>
        <taxon>eudicotyledons</taxon>
        <taxon>Gunneridae</taxon>
        <taxon>Pentapetalae</taxon>
        <taxon>rosids</taxon>
        <taxon>fabids</taxon>
        <taxon>Fabales</taxon>
        <taxon>Fabaceae</taxon>
        <taxon>Papilionoideae</taxon>
        <taxon>50 kb inversion clade</taxon>
        <taxon>NPAAA clade</taxon>
        <taxon>Hologalegina</taxon>
        <taxon>IRL clade</taxon>
        <taxon>Trifolieae</taxon>
        <taxon>Trifolium</taxon>
    </lineage>
</organism>
<reference evidence="3 4" key="1">
    <citation type="journal article" date="2014" name="Am. J. Bot.">
        <title>Genome assembly and annotation for red clover (Trifolium pratense; Fabaceae).</title>
        <authorList>
            <person name="Istvanek J."/>
            <person name="Jaros M."/>
            <person name="Krenek A."/>
            <person name="Repkova J."/>
        </authorList>
    </citation>
    <scope>NUCLEOTIDE SEQUENCE [LARGE SCALE GENOMIC DNA]</scope>
    <source>
        <strain evidence="4">cv. Tatra</strain>
        <tissue evidence="3">Young leaves</tissue>
    </source>
</reference>
<keyword evidence="2" id="KW-0040">ANK repeat</keyword>
<dbReference type="PROSITE" id="PS50297">
    <property type="entry name" value="ANK_REP_REGION"/>
    <property type="match status" value="1"/>
</dbReference>
<dbReference type="EMBL" id="ASHM01065872">
    <property type="protein sequence ID" value="PNX91337.1"/>
    <property type="molecule type" value="Genomic_DNA"/>
</dbReference>
<dbReference type="Pfam" id="PF12796">
    <property type="entry name" value="Ank_2"/>
    <property type="match status" value="1"/>
</dbReference>